<comment type="caution">
    <text evidence="1">The sequence shown here is derived from an EMBL/GenBank/DDBJ whole genome shotgun (WGS) entry which is preliminary data.</text>
</comment>
<dbReference type="RefSeq" id="WP_049700076.1">
    <property type="nucleotide sequence ID" value="NZ_JAQDQF010000003.1"/>
</dbReference>
<organism evidence="1 2">
    <name type="scientific">Gordonia jacobaea</name>
    <dbReference type="NCBI Taxonomy" id="122202"/>
    <lineage>
        <taxon>Bacteria</taxon>
        <taxon>Bacillati</taxon>
        <taxon>Actinomycetota</taxon>
        <taxon>Actinomycetes</taxon>
        <taxon>Mycobacteriales</taxon>
        <taxon>Gordoniaceae</taxon>
        <taxon>Gordonia</taxon>
    </lineage>
</organism>
<evidence type="ECO:0008006" key="3">
    <source>
        <dbReference type="Google" id="ProtNLM"/>
    </source>
</evidence>
<evidence type="ECO:0000313" key="1">
    <source>
        <dbReference type="EMBL" id="KNA90505.1"/>
    </source>
</evidence>
<keyword evidence="2" id="KW-1185">Reference proteome</keyword>
<sequence length="142" mass="14449">MSFDADLGPINFIVVSFPSAPVPSAGFAVLTDLVAAGRVNVLDTEFVSRDADGKVQRLDAASVGLDEFSGADSHLIDDDDVAAAAESLAAGEVAAIVVYEELSFLPVIGAWGADGGTVLTEGPVLVDDLIDALDATDALEGN</sequence>
<name>A0ABR5IA30_9ACTN</name>
<accession>A0ABR5IA30</accession>
<dbReference type="Proteomes" id="UP000037247">
    <property type="component" value="Unassembled WGS sequence"/>
</dbReference>
<proteinExistence type="predicted"/>
<dbReference type="EMBL" id="LDTZ01000019">
    <property type="protein sequence ID" value="KNA90505.1"/>
    <property type="molecule type" value="Genomic_DNA"/>
</dbReference>
<gene>
    <name evidence="1" type="ORF">ABW18_15175</name>
</gene>
<reference evidence="1 2" key="1">
    <citation type="submission" date="2015-05" db="EMBL/GenBank/DDBJ databases">
        <title>Draft genome sequence of the bacterium Gordonia jacobaea a new member of the Gordonia genus.</title>
        <authorList>
            <person name="Jimenez-Galisteo G."/>
            <person name="Dominguez A."/>
            <person name="Munoz E."/>
            <person name="Vinas M."/>
        </authorList>
    </citation>
    <scope>NUCLEOTIDE SEQUENCE [LARGE SCALE GENOMIC DNA]</scope>
    <source>
        <strain evidence="2">mv1</strain>
    </source>
</reference>
<protein>
    <recommendedName>
        <fullName evidence="3">DUF1269 domain-containing protein</fullName>
    </recommendedName>
</protein>
<evidence type="ECO:0000313" key="2">
    <source>
        <dbReference type="Proteomes" id="UP000037247"/>
    </source>
</evidence>